<evidence type="ECO:0000256" key="1">
    <source>
        <dbReference type="SAM" id="MobiDB-lite"/>
    </source>
</evidence>
<dbReference type="AlphaFoldDB" id="A0AAV1J337"/>
<proteinExistence type="predicted"/>
<gene>
    <name evidence="2" type="ORF">LNINA_LOCUS3094</name>
</gene>
<feature type="compositionally biased region" description="Polar residues" evidence="1">
    <location>
        <begin position="41"/>
        <end position="56"/>
    </location>
</feature>
<reference evidence="2 3" key="1">
    <citation type="submission" date="2023-11" db="EMBL/GenBank/DDBJ databases">
        <authorList>
            <person name="Okamura Y."/>
        </authorList>
    </citation>
    <scope>NUCLEOTIDE SEQUENCE [LARGE SCALE GENOMIC DNA]</scope>
</reference>
<feature type="region of interest" description="Disordered" evidence="1">
    <location>
        <begin position="34"/>
        <end position="78"/>
    </location>
</feature>
<evidence type="ECO:0000313" key="3">
    <source>
        <dbReference type="Proteomes" id="UP001497472"/>
    </source>
</evidence>
<dbReference type="Proteomes" id="UP001497472">
    <property type="component" value="Unassembled WGS sequence"/>
</dbReference>
<evidence type="ECO:0000313" key="2">
    <source>
        <dbReference type="EMBL" id="CAK1543268.1"/>
    </source>
</evidence>
<accession>A0AAV1J337</accession>
<feature type="compositionally biased region" description="Basic and acidic residues" evidence="1">
    <location>
        <begin position="57"/>
        <end position="68"/>
    </location>
</feature>
<keyword evidence="3" id="KW-1185">Reference proteome</keyword>
<sequence>MDMQTRVIMDLQDLCIRLKSELHKMKTKYMSVVEQSDKKNSGNINRALNVNNVQSTRTEDTSDERIENIPKPSFAKIA</sequence>
<organism evidence="2 3">
    <name type="scientific">Leptosia nina</name>
    <dbReference type="NCBI Taxonomy" id="320188"/>
    <lineage>
        <taxon>Eukaryota</taxon>
        <taxon>Metazoa</taxon>
        <taxon>Ecdysozoa</taxon>
        <taxon>Arthropoda</taxon>
        <taxon>Hexapoda</taxon>
        <taxon>Insecta</taxon>
        <taxon>Pterygota</taxon>
        <taxon>Neoptera</taxon>
        <taxon>Endopterygota</taxon>
        <taxon>Lepidoptera</taxon>
        <taxon>Glossata</taxon>
        <taxon>Ditrysia</taxon>
        <taxon>Papilionoidea</taxon>
        <taxon>Pieridae</taxon>
        <taxon>Pierinae</taxon>
        <taxon>Leptosia</taxon>
    </lineage>
</organism>
<protein>
    <submittedName>
        <fullName evidence="2">Uncharacterized protein</fullName>
    </submittedName>
</protein>
<comment type="caution">
    <text evidence="2">The sequence shown here is derived from an EMBL/GenBank/DDBJ whole genome shotgun (WGS) entry which is preliminary data.</text>
</comment>
<dbReference type="EMBL" id="CAVLEF010000004">
    <property type="protein sequence ID" value="CAK1543268.1"/>
    <property type="molecule type" value="Genomic_DNA"/>
</dbReference>
<name>A0AAV1J337_9NEOP</name>